<organism evidence="2 3">
    <name type="scientific">Dermatophilus congolensis</name>
    <dbReference type="NCBI Taxonomy" id="1863"/>
    <lineage>
        <taxon>Bacteria</taxon>
        <taxon>Bacillati</taxon>
        <taxon>Actinomycetota</taxon>
        <taxon>Actinomycetes</taxon>
        <taxon>Micrococcales</taxon>
        <taxon>Dermatophilaceae</taxon>
        <taxon>Dermatophilus</taxon>
    </lineage>
</organism>
<keyword evidence="1" id="KW-1133">Transmembrane helix</keyword>
<gene>
    <name evidence="2" type="ORF">SAMEA4475696_02094</name>
</gene>
<dbReference type="OrthoDB" id="10013806at2"/>
<evidence type="ECO:0000256" key="1">
    <source>
        <dbReference type="SAM" id="Phobius"/>
    </source>
</evidence>
<evidence type="ECO:0000313" key="2">
    <source>
        <dbReference type="EMBL" id="SNV24599.1"/>
    </source>
</evidence>
<dbReference type="KEGG" id="dco:SAMEA4475696_2094"/>
<accession>A0A239VRZ6</accession>
<protein>
    <submittedName>
        <fullName evidence="2">Uncharacterized protein</fullName>
    </submittedName>
</protein>
<name>A0A239VRZ6_9MICO</name>
<dbReference type="RefSeq" id="WP_154657569.1">
    <property type="nucleotide sequence ID" value="NZ_JAAFNK010000001.1"/>
</dbReference>
<keyword evidence="1" id="KW-0812">Transmembrane</keyword>
<reference evidence="2 3" key="1">
    <citation type="submission" date="2017-06" db="EMBL/GenBank/DDBJ databases">
        <authorList>
            <consortium name="Pathogen Informatics"/>
        </authorList>
    </citation>
    <scope>NUCLEOTIDE SEQUENCE [LARGE SCALE GENOMIC DNA]</scope>
    <source>
        <strain evidence="2 3">NCTC13039</strain>
    </source>
</reference>
<proteinExistence type="predicted"/>
<keyword evidence="1" id="KW-0472">Membrane</keyword>
<dbReference type="Proteomes" id="UP000242637">
    <property type="component" value="Chromosome 1"/>
</dbReference>
<dbReference type="GeneID" id="63460613"/>
<dbReference type="EMBL" id="LT906453">
    <property type="protein sequence ID" value="SNV24599.1"/>
    <property type="molecule type" value="Genomic_DNA"/>
</dbReference>
<feature type="transmembrane region" description="Helical" evidence="1">
    <location>
        <begin position="26"/>
        <end position="49"/>
    </location>
</feature>
<sequence>MPAHPMHRSARVVSVLAWMLNSPRRAAVVVITAGVVSLILLVGLIAAVTGKANDPAATKESGFDLSSCQVVANGFAQDFFAAPKDKQWASRVGKWVDPQLSDAVSDIDPSRVPSGTPNQVNHHDEAASCDVVFDVKPANVRVRVEASTPAGDGLWYVTAWREMKRGIAAASEALSGPTEFSPFSIATFAALRTLW</sequence>
<keyword evidence="3" id="KW-1185">Reference proteome</keyword>
<dbReference type="STRING" id="1121387.GCA_000429885_00462"/>
<evidence type="ECO:0000313" key="3">
    <source>
        <dbReference type="Proteomes" id="UP000242637"/>
    </source>
</evidence>
<dbReference type="AlphaFoldDB" id="A0A239VRZ6"/>